<evidence type="ECO:0000256" key="1">
    <source>
        <dbReference type="SAM" id="Phobius"/>
    </source>
</evidence>
<dbReference type="EMBL" id="DVOO01000030">
    <property type="protein sequence ID" value="HIV26117.1"/>
    <property type="molecule type" value="Genomic_DNA"/>
</dbReference>
<evidence type="ECO:0000313" key="2">
    <source>
        <dbReference type="EMBL" id="HIV26117.1"/>
    </source>
</evidence>
<evidence type="ECO:0000313" key="3">
    <source>
        <dbReference type="Proteomes" id="UP000824169"/>
    </source>
</evidence>
<dbReference type="AlphaFoldDB" id="A0A9D1P4V8"/>
<dbReference type="Proteomes" id="UP000824169">
    <property type="component" value="Unassembled WGS sequence"/>
</dbReference>
<protein>
    <submittedName>
        <fullName evidence="2">Uncharacterized protein</fullName>
    </submittedName>
</protein>
<comment type="caution">
    <text evidence="2">The sequence shown here is derived from an EMBL/GenBank/DDBJ whole genome shotgun (WGS) entry which is preliminary data.</text>
</comment>
<organism evidence="2 3">
    <name type="scientific">Candidatus Scatomonas pullistercoris</name>
    <dbReference type="NCBI Taxonomy" id="2840920"/>
    <lineage>
        <taxon>Bacteria</taxon>
        <taxon>Bacillati</taxon>
        <taxon>Bacillota</taxon>
        <taxon>Clostridia</taxon>
        <taxon>Lachnospirales</taxon>
        <taxon>Lachnospiraceae</taxon>
        <taxon>Lachnospiraceae incertae sedis</taxon>
        <taxon>Candidatus Scatomonas</taxon>
    </lineage>
</organism>
<feature type="transmembrane region" description="Helical" evidence="1">
    <location>
        <begin position="118"/>
        <end position="144"/>
    </location>
</feature>
<keyword evidence="1" id="KW-1133">Transmembrane helix</keyword>
<keyword evidence="1" id="KW-0472">Membrane</keyword>
<reference evidence="2" key="2">
    <citation type="journal article" date="2021" name="PeerJ">
        <title>Extensive microbial diversity within the chicken gut microbiome revealed by metagenomics and culture.</title>
        <authorList>
            <person name="Gilroy R."/>
            <person name="Ravi A."/>
            <person name="Getino M."/>
            <person name="Pursley I."/>
            <person name="Horton D.L."/>
            <person name="Alikhan N.F."/>
            <person name="Baker D."/>
            <person name="Gharbi K."/>
            <person name="Hall N."/>
            <person name="Watson M."/>
            <person name="Adriaenssens E.M."/>
            <person name="Foster-Nyarko E."/>
            <person name="Jarju S."/>
            <person name="Secka A."/>
            <person name="Antonio M."/>
            <person name="Oren A."/>
            <person name="Chaudhuri R.R."/>
            <person name="La Ragione R."/>
            <person name="Hildebrand F."/>
            <person name="Pallen M.J."/>
        </authorList>
    </citation>
    <scope>NUCLEOTIDE SEQUENCE</scope>
    <source>
        <strain evidence="2">CHK188-20938</strain>
    </source>
</reference>
<name>A0A9D1P4V8_9FIRM</name>
<feature type="transmembrane region" description="Helical" evidence="1">
    <location>
        <begin position="165"/>
        <end position="187"/>
    </location>
</feature>
<feature type="transmembrane region" description="Helical" evidence="1">
    <location>
        <begin position="244"/>
        <end position="262"/>
    </location>
</feature>
<accession>A0A9D1P4V8</accession>
<sequence length="290" mass="31975">MFNVGVISAVYDEFFGKTTAEDGSSLESPYWMEGEGTQSFLNFGKDPNESEEREAFTYYTETVDGQEAFRVIYRPEITHAWSHFSARSESYVIDFFERALGAPNPIASDNQIWQWKEAFNAVGLVGFALFICSFGVLLLYTPLFEKLRAPELIKPAVVRDGKGKAMFWLSLLASCAFGALVFLPIMAQSNTMSVSQVMPMGMGIWSTVCGVFAIAVMAICYGVYGKKNGMDLAQAGIKLQARKLGLSILMAVVLVAAGDYGLTKLSDVYYRTVSADPAYRGDYADQQIPL</sequence>
<feature type="transmembrane region" description="Helical" evidence="1">
    <location>
        <begin position="202"/>
        <end position="224"/>
    </location>
</feature>
<reference evidence="2" key="1">
    <citation type="submission" date="2020-10" db="EMBL/GenBank/DDBJ databases">
        <authorList>
            <person name="Gilroy R."/>
        </authorList>
    </citation>
    <scope>NUCLEOTIDE SEQUENCE</scope>
    <source>
        <strain evidence="2">CHK188-20938</strain>
    </source>
</reference>
<proteinExistence type="predicted"/>
<keyword evidence="1" id="KW-0812">Transmembrane</keyword>
<gene>
    <name evidence="2" type="ORF">IAB71_10140</name>
</gene>